<dbReference type="AlphaFoldDB" id="A0A5E7ZZB6"/>
<sequence>MTDDHEQDDAPAVAFGAWLLTQRDGGGFVGQLANAAAIDRAFPISADVDAAREWLQANRTSGDDGEAAEDAETKWIAEAG</sequence>
<dbReference type="Proteomes" id="UP000326857">
    <property type="component" value="Unassembled WGS sequence"/>
</dbReference>
<evidence type="ECO:0000256" key="1">
    <source>
        <dbReference type="SAM" id="MobiDB-lite"/>
    </source>
</evidence>
<accession>A0A5E7ZZB6</accession>
<evidence type="ECO:0000313" key="2">
    <source>
        <dbReference type="EMBL" id="VVT24332.1"/>
    </source>
</evidence>
<evidence type="ECO:0000313" key="3">
    <source>
        <dbReference type="Proteomes" id="UP000326857"/>
    </source>
</evidence>
<dbReference type="EMBL" id="CABVLI010000043">
    <property type="protein sequence ID" value="VVT24332.1"/>
    <property type="molecule type" value="Genomic_DNA"/>
</dbReference>
<name>A0A5E7ZZB6_9SPHN</name>
<evidence type="ECO:0008006" key="4">
    <source>
        <dbReference type="Google" id="ProtNLM"/>
    </source>
</evidence>
<organism evidence="2 3">
    <name type="scientific">Sphingomonas aurantiaca</name>
    <dbReference type="NCBI Taxonomy" id="185949"/>
    <lineage>
        <taxon>Bacteria</taxon>
        <taxon>Pseudomonadati</taxon>
        <taxon>Pseudomonadota</taxon>
        <taxon>Alphaproteobacteria</taxon>
        <taxon>Sphingomonadales</taxon>
        <taxon>Sphingomonadaceae</taxon>
        <taxon>Sphingomonas</taxon>
    </lineage>
</organism>
<proteinExistence type="predicted"/>
<protein>
    <recommendedName>
        <fullName evidence="4">YozE SAM-like domain-containing protein</fullName>
    </recommendedName>
</protein>
<dbReference type="SUPFAM" id="SSF140652">
    <property type="entry name" value="YozE-like"/>
    <property type="match status" value="1"/>
</dbReference>
<feature type="region of interest" description="Disordered" evidence="1">
    <location>
        <begin position="58"/>
        <end position="80"/>
    </location>
</feature>
<reference evidence="2 3" key="1">
    <citation type="submission" date="2019-09" db="EMBL/GenBank/DDBJ databases">
        <authorList>
            <person name="Dittami M. S."/>
        </authorList>
    </citation>
    <scope>NUCLEOTIDE SEQUENCE [LARGE SCALE GENOMIC DNA]</scope>
    <source>
        <strain evidence="2">SPHINGO391</strain>
    </source>
</reference>
<dbReference type="RefSeq" id="WP_151991529.1">
    <property type="nucleotide sequence ID" value="NZ_LR701528.1"/>
</dbReference>
<feature type="compositionally biased region" description="Basic and acidic residues" evidence="1">
    <location>
        <begin position="71"/>
        <end position="80"/>
    </location>
</feature>
<dbReference type="InterPro" id="IPR036806">
    <property type="entry name" value="YozE_SAM-like_sf"/>
</dbReference>
<gene>
    <name evidence="2" type="ORF">SPHINGO391_480089</name>
</gene>